<dbReference type="EMBL" id="CP009815">
    <property type="protein sequence ID" value="ATZ54964.1"/>
    <property type="molecule type" value="Genomic_DNA"/>
</dbReference>
<organism evidence="2 3">
    <name type="scientific">Botryotinia fuckeliana (strain B05.10)</name>
    <name type="common">Noble rot fungus</name>
    <name type="synonym">Botrytis cinerea</name>
    <dbReference type="NCBI Taxonomy" id="332648"/>
    <lineage>
        <taxon>Eukaryota</taxon>
        <taxon>Fungi</taxon>
        <taxon>Dikarya</taxon>
        <taxon>Ascomycota</taxon>
        <taxon>Pezizomycotina</taxon>
        <taxon>Leotiomycetes</taxon>
        <taxon>Helotiales</taxon>
        <taxon>Sclerotiniaceae</taxon>
        <taxon>Botrytis</taxon>
    </lineage>
</organism>
<sequence>MAKLKKPRASRPRKSTSLTTFTLFLKLVPELRSMIWELASFQDPRNISIGKYPIFVRQAGHPPWCEEFGYKCTSTVPAVLRTCMQARTEGLKHYKLLEWVPKFLKGKLRLVNVHKLGC</sequence>
<dbReference type="KEGG" id="bfu:BCIN_11g02760"/>
<keyword evidence="3" id="KW-1185">Reference proteome</keyword>
<gene>
    <name evidence="2" type="ORF">BCIN_11g02760</name>
</gene>
<dbReference type="OrthoDB" id="3539199at2759"/>
<name>A0A384JX90_BOTFB</name>
<protein>
    <recommendedName>
        <fullName evidence="1">2EXR domain-containing protein</fullName>
    </recommendedName>
</protein>
<reference evidence="2 3" key="2">
    <citation type="journal article" date="2012" name="Eukaryot. Cell">
        <title>Genome update of Botrytis cinerea strains B05.10 and T4.</title>
        <authorList>
            <person name="Staats M."/>
            <person name="van Kan J.A."/>
        </authorList>
    </citation>
    <scope>NUCLEOTIDE SEQUENCE [LARGE SCALE GENOMIC DNA]</scope>
    <source>
        <strain evidence="2 3">B05.10</strain>
    </source>
</reference>
<dbReference type="PANTHER" id="PTHR35910:SF6">
    <property type="entry name" value="2EXR DOMAIN-CONTAINING PROTEIN"/>
    <property type="match status" value="1"/>
</dbReference>
<proteinExistence type="predicted"/>
<evidence type="ECO:0000313" key="2">
    <source>
        <dbReference type="EMBL" id="ATZ54964.1"/>
    </source>
</evidence>
<feature type="domain" description="2EXR" evidence="1">
    <location>
        <begin position="21"/>
        <end position="96"/>
    </location>
</feature>
<accession>A0A384JX90</accession>
<dbReference type="VEuPathDB" id="FungiDB:Bcin11g02760"/>
<dbReference type="Pfam" id="PF20150">
    <property type="entry name" value="2EXR"/>
    <property type="match status" value="1"/>
</dbReference>
<dbReference type="PANTHER" id="PTHR35910">
    <property type="entry name" value="2EXR DOMAIN-CONTAINING PROTEIN"/>
    <property type="match status" value="1"/>
</dbReference>
<dbReference type="Proteomes" id="UP000001798">
    <property type="component" value="Chromosome 11"/>
</dbReference>
<reference evidence="2 3" key="3">
    <citation type="journal article" date="2017" name="Mol. Plant Pathol.">
        <title>A gapless genome sequence of the fungus Botrytis cinerea.</title>
        <authorList>
            <person name="Van Kan J.A."/>
            <person name="Stassen J.H."/>
            <person name="Mosbach A."/>
            <person name="Van Der Lee T.A."/>
            <person name="Faino L."/>
            <person name="Farmer A.D."/>
            <person name="Papasotiriou D.G."/>
            <person name="Zhou S."/>
            <person name="Seidl M.F."/>
            <person name="Cottam E."/>
            <person name="Edel D."/>
            <person name="Hahn M."/>
            <person name="Schwartz D.C."/>
            <person name="Dietrich R.A."/>
            <person name="Widdison S."/>
            <person name="Scalliet G."/>
        </authorList>
    </citation>
    <scope>NUCLEOTIDE SEQUENCE [LARGE SCALE GENOMIC DNA]</scope>
    <source>
        <strain evidence="2 3">B05.10</strain>
    </source>
</reference>
<dbReference type="GeneID" id="36394638"/>
<dbReference type="InterPro" id="IPR045518">
    <property type="entry name" value="2EXR"/>
</dbReference>
<evidence type="ECO:0000313" key="3">
    <source>
        <dbReference type="Proteomes" id="UP000001798"/>
    </source>
</evidence>
<dbReference type="AlphaFoldDB" id="A0A384JX90"/>
<evidence type="ECO:0000259" key="1">
    <source>
        <dbReference type="Pfam" id="PF20150"/>
    </source>
</evidence>
<dbReference type="RefSeq" id="XP_024551714.1">
    <property type="nucleotide sequence ID" value="XM_024695912.1"/>
</dbReference>
<reference evidence="2 3" key="1">
    <citation type="journal article" date="2011" name="PLoS Genet.">
        <title>Genomic analysis of the necrotrophic fungal pathogens Sclerotinia sclerotiorum and Botrytis cinerea.</title>
        <authorList>
            <person name="Amselem J."/>
            <person name="Cuomo C.A."/>
            <person name="van Kan J.A."/>
            <person name="Viaud M."/>
            <person name="Benito E.P."/>
            <person name="Couloux A."/>
            <person name="Coutinho P.M."/>
            <person name="de Vries R.P."/>
            <person name="Dyer P.S."/>
            <person name="Fillinger S."/>
            <person name="Fournier E."/>
            <person name="Gout L."/>
            <person name="Hahn M."/>
            <person name="Kohn L."/>
            <person name="Lapalu N."/>
            <person name="Plummer K.M."/>
            <person name="Pradier J.M."/>
            <person name="Quevillon E."/>
            <person name="Sharon A."/>
            <person name="Simon A."/>
            <person name="ten Have A."/>
            <person name="Tudzynski B."/>
            <person name="Tudzynski P."/>
            <person name="Wincker P."/>
            <person name="Andrew M."/>
            <person name="Anthouard V."/>
            <person name="Beever R.E."/>
            <person name="Beffa R."/>
            <person name="Benoit I."/>
            <person name="Bouzid O."/>
            <person name="Brault B."/>
            <person name="Chen Z."/>
            <person name="Choquer M."/>
            <person name="Collemare J."/>
            <person name="Cotton P."/>
            <person name="Danchin E.G."/>
            <person name="Da Silva C."/>
            <person name="Gautier A."/>
            <person name="Giraud C."/>
            <person name="Giraud T."/>
            <person name="Gonzalez C."/>
            <person name="Grossetete S."/>
            <person name="Guldener U."/>
            <person name="Henrissat B."/>
            <person name="Howlett B.J."/>
            <person name="Kodira C."/>
            <person name="Kretschmer M."/>
            <person name="Lappartient A."/>
            <person name="Leroch M."/>
            <person name="Levis C."/>
            <person name="Mauceli E."/>
            <person name="Neuveglise C."/>
            <person name="Oeser B."/>
            <person name="Pearson M."/>
            <person name="Poulain J."/>
            <person name="Poussereau N."/>
            <person name="Quesneville H."/>
            <person name="Rascle C."/>
            <person name="Schumacher J."/>
            <person name="Segurens B."/>
            <person name="Sexton A."/>
            <person name="Silva E."/>
            <person name="Sirven C."/>
            <person name="Soanes D.M."/>
            <person name="Talbot N.J."/>
            <person name="Templeton M."/>
            <person name="Yandava C."/>
            <person name="Yarden O."/>
            <person name="Zeng Q."/>
            <person name="Rollins J.A."/>
            <person name="Lebrun M.H."/>
            <person name="Dickman M."/>
        </authorList>
    </citation>
    <scope>NUCLEOTIDE SEQUENCE [LARGE SCALE GENOMIC DNA]</scope>
    <source>
        <strain evidence="2 3">B05.10</strain>
    </source>
</reference>